<sequence length="118" mass="13324">MVAVHKNDQILSYYPSTPHQQKVFYKKIFRHLVDMAVLNGESGGKDTHLDFRMSLLEAPTAANVQPGSRRKMGRSSDNLLSRLIEHQFPSAPRFDSSGKRAIFFDDLATSATDTQQRT</sequence>
<dbReference type="Proteomes" id="UP000805193">
    <property type="component" value="Unassembled WGS sequence"/>
</dbReference>
<accession>A0AC60Q0R9</accession>
<reference evidence="1 2" key="1">
    <citation type="journal article" date="2020" name="Cell">
        <title>Large-Scale Comparative Analyses of Tick Genomes Elucidate Their Genetic Diversity and Vector Capacities.</title>
        <authorList>
            <consortium name="Tick Genome and Microbiome Consortium (TIGMIC)"/>
            <person name="Jia N."/>
            <person name="Wang J."/>
            <person name="Shi W."/>
            <person name="Du L."/>
            <person name="Sun Y."/>
            <person name="Zhan W."/>
            <person name="Jiang J.F."/>
            <person name="Wang Q."/>
            <person name="Zhang B."/>
            <person name="Ji P."/>
            <person name="Bell-Sakyi L."/>
            <person name="Cui X.M."/>
            <person name="Yuan T.T."/>
            <person name="Jiang B.G."/>
            <person name="Yang W.F."/>
            <person name="Lam T.T."/>
            <person name="Chang Q.C."/>
            <person name="Ding S.J."/>
            <person name="Wang X.J."/>
            <person name="Zhu J.G."/>
            <person name="Ruan X.D."/>
            <person name="Zhao L."/>
            <person name="Wei J.T."/>
            <person name="Ye R.Z."/>
            <person name="Que T.C."/>
            <person name="Du C.H."/>
            <person name="Zhou Y.H."/>
            <person name="Cheng J.X."/>
            <person name="Dai P.F."/>
            <person name="Guo W.B."/>
            <person name="Han X.H."/>
            <person name="Huang E.J."/>
            <person name="Li L.F."/>
            <person name="Wei W."/>
            <person name="Gao Y.C."/>
            <person name="Liu J.Z."/>
            <person name="Shao H.Z."/>
            <person name="Wang X."/>
            <person name="Wang C.C."/>
            <person name="Yang T.C."/>
            <person name="Huo Q.B."/>
            <person name="Li W."/>
            <person name="Chen H.Y."/>
            <person name="Chen S.E."/>
            <person name="Zhou L.G."/>
            <person name="Ni X.B."/>
            <person name="Tian J.H."/>
            <person name="Sheng Y."/>
            <person name="Liu T."/>
            <person name="Pan Y.S."/>
            <person name="Xia L.Y."/>
            <person name="Li J."/>
            <person name="Zhao F."/>
            <person name="Cao W.C."/>
        </authorList>
    </citation>
    <scope>NUCLEOTIDE SEQUENCE [LARGE SCALE GENOMIC DNA]</scope>
    <source>
        <strain evidence="1">Iper-2018</strain>
    </source>
</reference>
<name>A0AC60Q0R9_IXOPE</name>
<proteinExistence type="predicted"/>
<protein>
    <submittedName>
        <fullName evidence="1">Uncharacterized protein</fullName>
    </submittedName>
</protein>
<evidence type="ECO:0000313" key="1">
    <source>
        <dbReference type="EMBL" id="KAG0427236.1"/>
    </source>
</evidence>
<dbReference type="EMBL" id="JABSTQ010009649">
    <property type="protein sequence ID" value="KAG0427236.1"/>
    <property type="molecule type" value="Genomic_DNA"/>
</dbReference>
<organism evidence="1 2">
    <name type="scientific">Ixodes persulcatus</name>
    <name type="common">Taiga tick</name>
    <dbReference type="NCBI Taxonomy" id="34615"/>
    <lineage>
        <taxon>Eukaryota</taxon>
        <taxon>Metazoa</taxon>
        <taxon>Ecdysozoa</taxon>
        <taxon>Arthropoda</taxon>
        <taxon>Chelicerata</taxon>
        <taxon>Arachnida</taxon>
        <taxon>Acari</taxon>
        <taxon>Parasitiformes</taxon>
        <taxon>Ixodida</taxon>
        <taxon>Ixodoidea</taxon>
        <taxon>Ixodidae</taxon>
        <taxon>Ixodinae</taxon>
        <taxon>Ixodes</taxon>
    </lineage>
</organism>
<evidence type="ECO:0000313" key="2">
    <source>
        <dbReference type="Proteomes" id="UP000805193"/>
    </source>
</evidence>
<keyword evidence="2" id="KW-1185">Reference proteome</keyword>
<comment type="caution">
    <text evidence="1">The sequence shown here is derived from an EMBL/GenBank/DDBJ whole genome shotgun (WGS) entry which is preliminary data.</text>
</comment>
<gene>
    <name evidence="1" type="ORF">HPB47_025698</name>
</gene>